<feature type="transmembrane region" description="Helical" evidence="10">
    <location>
        <begin position="255"/>
        <end position="277"/>
    </location>
</feature>
<evidence type="ECO:0000313" key="13">
    <source>
        <dbReference type="EMBL" id="SIO94838.1"/>
    </source>
</evidence>
<dbReference type="InterPro" id="IPR024744">
    <property type="entry name" value="CSS-motif_dom"/>
</dbReference>
<sequence length="543" mass="62605">MVLPKYGSRKLGFHMAEHSSDKLHKTSKIRSYVLALKQPMQLVFLTILFLGLFAQMMMTTFHREEMKSIAYLTLSHASHIATQLSQAIQLLVDSDTVPCSLEDEHLMQDILHINHFIADIGRIEGGMIQCLTLKKLARPLQLPETQYTSNGYSFVKRYQFESSPHHIPIDLTFRDNVIAMTAPRAFEGFDISTNYTVEIRSTNLKHVFEQLGDTTLPEIKPDERWSRLLIEKQCRHKPSLCVLVRDNHPFIYHALNGPILIAFVVVILFILLSYKVWGIPASRGKQLKSRLRKAIAHRQLSLVYQPKFVLKDERIQGFEVLCRWHDPLLGTISPEVFIPLAEQMKQIRQLTLFVIEQSIQDMARVLQKYPEYTLSINLAVDEYLTESFIERVTELVKKYSVNVNQVMFEITERSSFGCQDVVSVCDALRLNHFRVSLDDFGTGYSNLSWLSDIYTDEIKIDRMFTSALGTDTIAGRTVNMMLDLLEGFEDVTIVLEGIETIQQVEYLRKRDISVVGQGWYYARPMPIEEVKAFIHRHSVRIIS</sequence>
<name>A0A1N6M5W7_9VIBR</name>
<comment type="catalytic activity">
    <reaction evidence="9">
        <text>3',3'-c-di-GMP + H2O = 5'-phosphoguanylyl(3'-&gt;5')guanosine + H(+)</text>
        <dbReference type="Rhea" id="RHEA:24902"/>
        <dbReference type="ChEBI" id="CHEBI:15377"/>
        <dbReference type="ChEBI" id="CHEBI:15378"/>
        <dbReference type="ChEBI" id="CHEBI:58754"/>
        <dbReference type="ChEBI" id="CHEBI:58805"/>
        <dbReference type="EC" id="3.1.4.52"/>
    </reaction>
</comment>
<keyword evidence="3" id="KW-1003">Cell membrane</keyword>
<evidence type="ECO:0000256" key="5">
    <source>
        <dbReference type="ARBA" id="ARBA00022692"/>
    </source>
</evidence>
<keyword evidence="8 10" id="KW-0472">Membrane</keyword>
<evidence type="ECO:0000256" key="9">
    <source>
        <dbReference type="ARBA" id="ARBA00034290"/>
    </source>
</evidence>
<dbReference type="Gene3D" id="3.20.20.450">
    <property type="entry name" value="EAL domain"/>
    <property type="match status" value="1"/>
</dbReference>
<evidence type="ECO:0000256" key="10">
    <source>
        <dbReference type="SAM" id="Phobius"/>
    </source>
</evidence>
<dbReference type="PROSITE" id="PS50883">
    <property type="entry name" value="EAL"/>
    <property type="match status" value="1"/>
</dbReference>
<evidence type="ECO:0000256" key="7">
    <source>
        <dbReference type="ARBA" id="ARBA00022989"/>
    </source>
</evidence>
<dbReference type="EC" id="3.1.4.52" evidence="2"/>
<comment type="subcellular location">
    <subcellularLocation>
        <location evidence="1">Cell membrane</location>
        <topology evidence="1">Multi-pass membrane protein</topology>
    </subcellularLocation>
</comment>
<proteinExistence type="predicted"/>
<evidence type="ECO:0000256" key="2">
    <source>
        <dbReference type="ARBA" id="ARBA00012282"/>
    </source>
</evidence>
<feature type="domain" description="EAL" evidence="11">
    <location>
        <begin position="284"/>
        <end position="538"/>
    </location>
</feature>
<dbReference type="AlphaFoldDB" id="A0A1N6M5W7"/>
<keyword evidence="6" id="KW-0378">Hydrolase</keyword>
<dbReference type="EMBL" id="CP046268">
    <property type="protein sequence ID" value="QMV14884.1"/>
    <property type="molecule type" value="Genomic_DNA"/>
</dbReference>
<reference evidence="13 14" key="1">
    <citation type="submission" date="2016-12" db="EMBL/GenBank/DDBJ databases">
        <authorList>
            <person name="Song W.-J."/>
            <person name="Kurnit D.M."/>
        </authorList>
    </citation>
    <scope>NUCLEOTIDE SEQUENCE [LARGE SCALE GENOMIC DNA]</scope>
    <source>
        <strain evidence="13 14">CECT 9026</strain>
    </source>
</reference>
<keyword evidence="7 10" id="KW-1133">Transmembrane helix</keyword>
<dbReference type="InterPro" id="IPR035919">
    <property type="entry name" value="EAL_sf"/>
</dbReference>
<feature type="transmembrane region" description="Helical" evidence="10">
    <location>
        <begin position="42"/>
        <end position="61"/>
    </location>
</feature>
<dbReference type="Proteomes" id="UP000184774">
    <property type="component" value="Unassembled WGS sequence"/>
</dbReference>
<evidence type="ECO:0000259" key="11">
    <source>
        <dbReference type="PROSITE" id="PS50883"/>
    </source>
</evidence>
<evidence type="ECO:0000256" key="1">
    <source>
        <dbReference type="ARBA" id="ARBA00004651"/>
    </source>
</evidence>
<evidence type="ECO:0000256" key="3">
    <source>
        <dbReference type="ARBA" id="ARBA00022475"/>
    </source>
</evidence>
<gene>
    <name evidence="13" type="primary">yjcC</name>
    <name evidence="13" type="ORF">VSP9026_02569</name>
    <name evidence="12" type="ORF">Vspart_02159</name>
</gene>
<organism evidence="13 14">
    <name type="scientific">Vibrio spartinae</name>
    <dbReference type="NCBI Taxonomy" id="1918945"/>
    <lineage>
        <taxon>Bacteria</taxon>
        <taxon>Pseudomonadati</taxon>
        <taxon>Pseudomonadota</taxon>
        <taxon>Gammaproteobacteria</taxon>
        <taxon>Vibrionales</taxon>
        <taxon>Vibrionaceae</taxon>
        <taxon>Vibrio</taxon>
    </lineage>
</organism>
<reference evidence="12" key="2">
    <citation type="submission" date="2019-11" db="EMBL/GenBank/DDBJ databases">
        <authorList>
            <person name="January G."/>
            <person name="Bunk B."/>
        </authorList>
    </citation>
    <scope>NUCLEOTIDE SEQUENCE</scope>
    <source>
        <strain evidence="12">3.6</strain>
    </source>
</reference>
<dbReference type="InterPro" id="IPR001633">
    <property type="entry name" value="EAL_dom"/>
</dbReference>
<reference evidence="12 15" key="3">
    <citation type="journal article" date="2020" name="J. Nat. Prod.">
        <title>Genomics-Metabolomics Profiling Disclosed Marine Vibrio spartinae 3.6 as a Producer of a New Branched Side Chain Prodigiosin.</title>
        <authorList>
            <person name="Vitale G.A."/>
            <person name="Sciarretta M."/>
            <person name="Palma Esposito F."/>
            <person name="January G.G."/>
            <person name="Giaccio M."/>
            <person name="Bunk B."/>
            <person name="Sproer C."/>
            <person name="Bajerski F."/>
            <person name="Power D."/>
            <person name="Festa C."/>
            <person name="Monti M.C."/>
            <person name="D'Auria M.V."/>
            <person name="de Pascale D."/>
        </authorList>
    </citation>
    <scope>NUCLEOTIDE SEQUENCE [LARGE SCALE GENOMIC DNA]</scope>
    <source>
        <strain evidence="12 15">3.6</strain>
    </source>
</reference>
<dbReference type="PANTHER" id="PTHR33121">
    <property type="entry name" value="CYCLIC DI-GMP PHOSPHODIESTERASE PDEF"/>
    <property type="match status" value="1"/>
</dbReference>
<dbReference type="SMART" id="SM00052">
    <property type="entry name" value="EAL"/>
    <property type="match status" value="1"/>
</dbReference>
<evidence type="ECO:0000313" key="12">
    <source>
        <dbReference type="EMBL" id="QMV14884.1"/>
    </source>
</evidence>
<dbReference type="GO" id="GO:0071111">
    <property type="term" value="F:cyclic-guanylate-specific phosphodiesterase activity"/>
    <property type="evidence" value="ECO:0007669"/>
    <property type="project" value="UniProtKB-EC"/>
</dbReference>
<keyword evidence="4" id="KW-0973">c-di-GMP</keyword>
<evidence type="ECO:0000256" key="4">
    <source>
        <dbReference type="ARBA" id="ARBA00022636"/>
    </source>
</evidence>
<evidence type="ECO:0000256" key="8">
    <source>
        <dbReference type="ARBA" id="ARBA00023136"/>
    </source>
</evidence>
<dbReference type="GO" id="GO:0005886">
    <property type="term" value="C:plasma membrane"/>
    <property type="evidence" value="ECO:0007669"/>
    <property type="project" value="UniProtKB-SubCell"/>
</dbReference>
<dbReference type="PANTHER" id="PTHR33121:SF81">
    <property type="entry name" value="CYCLIC DI-GMP PHOSPHODIESTERASE PDEB-RELATED"/>
    <property type="match status" value="1"/>
</dbReference>
<dbReference type="Proteomes" id="UP000515264">
    <property type="component" value="Chromosome 1"/>
</dbReference>
<dbReference type="Pfam" id="PF12792">
    <property type="entry name" value="CSS-motif"/>
    <property type="match status" value="1"/>
</dbReference>
<dbReference type="InterPro" id="IPR050706">
    <property type="entry name" value="Cyclic-di-GMP_PDE-like"/>
</dbReference>
<keyword evidence="15" id="KW-1185">Reference proteome</keyword>
<dbReference type="SUPFAM" id="SSF141868">
    <property type="entry name" value="EAL domain-like"/>
    <property type="match status" value="1"/>
</dbReference>
<accession>A0A1N6M5W7</accession>
<evidence type="ECO:0000313" key="14">
    <source>
        <dbReference type="Proteomes" id="UP000184774"/>
    </source>
</evidence>
<dbReference type="CDD" id="cd01948">
    <property type="entry name" value="EAL"/>
    <property type="match status" value="1"/>
</dbReference>
<dbReference type="Pfam" id="PF00563">
    <property type="entry name" value="EAL"/>
    <property type="match status" value="1"/>
</dbReference>
<evidence type="ECO:0000313" key="15">
    <source>
        <dbReference type="Proteomes" id="UP000515264"/>
    </source>
</evidence>
<dbReference type="EMBL" id="FSSB01000016">
    <property type="protein sequence ID" value="SIO94838.1"/>
    <property type="molecule type" value="Genomic_DNA"/>
</dbReference>
<protein>
    <recommendedName>
        <fullName evidence="2">cyclic-guanylate-specific phosphodiesterase</fullName>
        <ecNumber evidence="2">3.1.4.52</ecNumber>
    </recommendedName>
</protein>
<keyword evidence="5 10" id="KW-0812">Transmembrane</keyword>
<evidence type="ECO:0000256" key="6">
    <source>
        <dbReference type="ARBA" id="ARBA00022801"/>
    </source>
</evidence>